<proteinExistence type="predicted"/>
<evidence type="ECO:0000313" key="1">
    <source>
        <dbReference type="EMBL" id="CAL1377968.1"/>
    </source>
</evidence>
<protein>
    <submittedName>
        <fullName evidence="1">Uncharacterized protein</fullName>
    </submittedName>
</protein>
<keyword evidence="2" id="KW-1185">Reference proteome</keyword>
<dbReference type="EMBL" id="OZ034816">
    <property type="protein sequence ID" value="CAL1377968.1"/>
    <property type="molecule type" value="Genomic_DNA"/>
</dbReference>
<accession>A0AAV2DWR3</accession>
<gene>
    <name evidence="1" type="ORF">LTRI10_LOCUS19578</name>
</gene>
<dbReference type="PANTHER" id="PTHR33168">
    <property type="entry name" value="STRESS INDUCED PROTEIN-RELATED"/>
    <property type="match status" value="1"/>
</dbReference>
<organism evidence="1 2">
    <name type="scientific">Linum trigynum</name>
    <dbReference type="NCBI Taxonomy" id="586398"/>
    <lineage>
        <taxon>Eukaryota</taxon>
        <taxon>Viridiplantae</taxon>
        <taxon>Streptophyta</taxon>
        <taxon>Embryophyta</taxon>
        <taxon>Tracheophyta</taxon>
        <taxon>Spermatophyta</taxon>
        <taxon>Magnoliopsida</taxon>
        <taxon>eudicotyledons</taxon>
        <taxon>Gunneridae</taxon>
        <taxon>Pentapetalae</taxon>
        <taxon>rosids</taxon>
        <taxon>fabids</taxon>
        <taxon>Malpighiales</taxon>
        <taxon>Linaceae</taxon>
        <taxon>Linum</taxon>
    </lineage>
</organism>
<dbReference type="AlphaFoldDB" id="A0AAV2DWR3"/>
<dbReference type="Proteomes" id="UP001497516">
    <property type="component" value="Chromosome 3"/>
</dbReference>
<name>A0AAV2DWR3_9ROSI</name>
<evidence type="ECO:0000313" key="2">
    <source>
        <dbReference type="Proteomes" id="UP001497516"/>
    </source>
</evidence>
<reference evidence="1 2" key="1">
    <citation type="submission" date="2024-04" db="EMBL/GenBank/DDBJ databases">
        <authorList>
            <person name="Fracassetti M."/>
        </authorList>
    </citation>
    <scope>NUCLEOTIDE SEQUENCE [LARGE SCALE GENOMIC DNA]</scope>
</reference>
<sequence length="178" mass="19472">MHKLERGAVLALKLASIQIPFSSFQEIDPAAGIEYWCTAMELINGWSCISGISSRRRHSQTADGSGSYERIIYPSFSTSSSSPSPAVAMPGQKWKSLWRRILKEKKKLFGSTCSPSSPPGNNIFSYNAVGYSQNFDQGYVMIWSDPDGESRSFSARFAAVPTTATTSGFFDEGSSQLV</sequence>